<proteinExistence type="predicted"/>
<evidence type="ECO:0000313" key="2">
    <source>
        <dbReference type="EMBL" id="CBW75366.1"/>
    </source>
</evidence>
<dbReference type="Gene3D" id="3.30.930.10">
    <property type="entry name" value="Bira Bifunctional Protein, Domain 2"/>
    <property type="match status" value="1"/>
</dbReference>
<feature type="compositionally biased region" description="Low complexity" evidence="1">
    <location>
        <begin position="53"/>
        <end position="68"/>
    </location>
</feature>
<protein>
    <submittedName>
        <fullName evidence="2">Seryl-tRNA synthetase</fullName>
        <ecNumber evidence="2">6.1.1.11</ecNumber>
    </submittedName>
</protein>
<dbReference type="STRING" id="882378.RBRH_03893"/>
<feature type="region of interest" description="Disordered" evidence="1">
    <location>
        <begin position="53"/>
        <end position="102"/>
    </location>
</feature>
<gene>
    <name evidence="2" type="ordered locus">RBRH_03893</name>
</gene>
<dbReference type="AlphaFoldDB" id="E5ARY4"/>
<dbReference type="EC" id="6.1.1.11" evidence="2"/>
<name>E5ARY4_MYCRK</name>
<dbReference type="HOGENOM" id="CLU_054340_0_0_4"/>
<evidence type="ECO:0000313" key="3">
    <source>
        <dbReference type="Proteomes" id="UP000007437"/>
    </source>
</evidence>
<dbReference type="NCBIfam" id="NF005479">
    <property type="entry name" value="PRK07080.1"/>
    <property type="match status" value="1"/>
</dbReference>
<dbReference type="Proteomes" id="UP000007437">
    <property type="component" value="Chromosome"/>
</dbReference>
<keyword evidence="2" id="KW-0436">Ligase</keyword>
<dbReference type="eggNOG" id="COG0172">
    <property type="taxonomic scope" value="Bacteria"/>
</dbReference>
<dbReference type="CDD" id="cd00670">
    <property type="entry name" value="Gly_His_Pro_Ser_Thr_tRS_core"/>
    <property type="match status" value="1"/>
</dbReference>
<dbReference type="EMBL" id="FR687359">
    <property type="protein sequence ID" value="CBW75366.1"/>
    <property type="molecule type" value="Genomic_DNA"/>
</dbReference>
<accession>E5ARY4</accession>
<sequence>MDPGEEVRLRRRRCAVHAQRALVHCSAANRWPCGFSRTTCACCAARRRSRTASAAPFPSARSPQSAASIMRHESPPKEPNMGSANLESKQSGPGAVPNERDRAATTRELNDAAGAASFLEQLFERGLLIPSDVDGLYGRGAVFEDVVERISDLIGAWGVERGADVMRFPPAMSRTLLEQSGYLKNFPQLAGTVFSFCGNDFSHPRLLACLDKGEDWTAEQKPTRIMMTPVACYPVYSVIAKRGPVPAQGHLIDIFSYVFRQEPSLEPERMQLFRQREFVRMGTPEQVLAFRQNWMDHARWMFHALELPMSLELANDPFFGRGGRVVANSQRALQLKFEAAVTVLNPHKPTACGSFNYHMDNFGKTWDIRSETGEIVHTGCCGFGLERIALSLFKLHGFDIAAWPQRVRQTLWKSPCGQ</sequence>
<keyword evidence="2" id="KW-0030">Aminoacyl-tRNA synthetase</keyword>
<dbReference type="KEGG" id="brh:RBRH_03893"/>
<dbReference type="GO" id="GO:0004828">
    <property type="term" value="F:serine-tRNA ligase activity"/>
    <property type="evidence" value="ECO:0007669"/>
    <property type="project" value="UniProtKB-EC"/>
</dbReference>
<dbReference type="InterPro" id="IPR045864">
    <property type="entry name" value="aa-tRNA-synth_II/BPL/LPL"/>
</dbReference>
<feature type="compositionally biased region" description="Polar residues" evidence="1">
    <location>
        <begin position="82"/>
        <end position="91"/>
    </location>
</feature>
<organism evidence="2 3">
    <name type="scientific">Mycetohabitans rhizoxinica (strain DSM 19002 / CIP 109453 / HKI 454)</name>
    <name type="common">Paraburkholderia rhizoxinica</name>
    <dbReference type="NCBI Taxonomy" id="882378"/>
    <lineage>
        <taxon>Bacteria</taxon>
        <taxon>Pseudomonadati</taxon>
        <taxon>Pseudomonadota</taxon>
        <taxon>Betaproteobacteria</taxon>
        <taxon>Burkholderiales</taxon>
        <taxon>Burkholderiaceae</taxon>
        <taxon>Mycetohabitans</taxon>
    </lineage>
</organism>
<dbReference type="SUPFAM" id="SSF55681">
    <property type="entry name" value="Class II aaRS and biotin synthetases"/>
    <property type="match status" value="1"/>
</dbReference>
<evidence type="ECO:0000256" key="1">
    <source>
        <dbReference type="SAM" id="MobiDB-lite"/>
    </source>
</evidence>
<reference evidence="2 3" key="1">
    <citation type="journal article" date="2011" name="J. Bacteriol.">
        <title>Complete genome sequence of Burkholderia rhizoxinica, an endosymbiont of Rhizopus microsporus.</title>
        <authorList>
            <person name="Lackner G."/>
            <person name="Moebius N."/>
            <person name="Partida-Martinez L."/>
            <person name="Hertweck C."/>
        </authorList>
    </citation>
    <scope>NUCLEOTIDE SEQUENCE [LARGE SCALE GENOMIC DNA]</scope>
    <source>
        <strain evidence="3">DSM 19002 / CIP 109453 / HKI 454</strain>
    </source>
</reference>